<evidence type="ECO:0000313" key="1">
    <source>
        <dbReference type="EMBL" id="KKN81116.1"/>
    </source>
</evidence>
<accession>A0A0F9W607</accession>
<dbReference type="EMBL" id="LAZR01000220">
    <property type="protein sequence ID" value="KKN81116.1"/>
    <property type="molecule type" value="Genomic_DNA"/>
</dbReference>
<proteinExistence type="predicted"/>
<comment type="caution">
    <text evidence="1">The sequence shown here is derived from an EMBL/GenBank/DDBJ whole genome shotgun (WGS) entry which is preliminary data.</text>
</comment>
<sequence>MPQRLPRFEKGQALSHRDLNALSEAITEQERGDFQRAKRRRAPDYVCKIVAFGPGGEPDFRDSRYWVRQVRLQTTLPPGPVPSGMQEIAFGTSTPIWAEAINLSEAIGGTHSLPPGTIVRIFEARDWAGQTHFVFTIQAGVTGACCLPPGHKDGPCADNWPESKCDDEDGEWVGPNTTCDPDPCKGACCLGANNATCVPNQTQADCEVEGGIFVGVGTGCVPDPCETTPGACCFGESCVRDQTQAECQGEGGVWQGPGVPCDPNPCLDPDPEPGGACCVGEVCHPNETEESCCLRGGEWQGPAVPCFPNPCGETAGSCCTGPNFNTCVPNVTRGKCCVFNGGVGHWNGPGSTCGPPDPCNIPPTVGACCCGTTFPQTCTPNQTSEQCLGESDCQWYPGEPCTPPQCLGEPPTVGACCEPGSLPQACHEDWTQVQCAAIDGRWFPGQPCTPPECEGEPPETGACCPSPGNVPCIISTEADCDGGYLGDGTNCGPPDPCIDPTSGICCIGPAPPGGQETCVEADNEASCIGQDGTWHPGIPNCGPPNPCPSAPALEACCMTGSGAPGQPEDCFEFTPQDCELFDGVPQGPGSTCTPNLCPIHPFHGACCFPEPVPPPGDQQQCVDDIHELECIAGGGVWQGDNTDCFPNPCPSTPIGACCFGQECVSNLTEEQCLKQDGRWIGNPGGLRDPCDPNPCPTIEPTPGACCAPPSITPAPDICIDNLSREECEHGEQGTWQGPGSVCAMIDCNETGACCFPSGSCIDDQTESDCIGEGGQWMGPGTLCAEVVCGGEAIDCCLPDCTCQMVGDDAACLDLGGEPHPIGFCAANMCCVACCRFIQQDCVDARTCFDCEQDGYACLGEGTSCATHENDCEICCCLGETNGEPCGPIVCPQIDCACTGRTSLDCNKLGGVISVVNCCILP</sequence>
<reference evidence="1" key="1">
    <citation type="journal article" date="2015" name="Nature">
        <title>Complex archaea that bridge the gap between prokaryotes and eukaryotes.</title>
        <authorList>
            <person name="Spang A."/>
            <person name="Saw J.H."/>
            <person name="Jorgensen S.L."/>
            <person name="Zaremba-Niedzwiedzka K."/>
            <person name="Martijn J."/>
            <person name="Lind A.E."/>
            <person name="van Eijk R."/>
            <person name="Schleper C."/>
            <person name="Guy L."/>
            <person name="Ettema T.J."/>
        </authorList>
    </citation>
    <scope>NUCLEOTIDE SEQUENCE</scope>
</reference>
<organism evidence="1">
    <name type="scientific">marine sediment metagenome</name>
    <dbReference type="NCBI Taxonomy" id="412755"/>
    <lineage>
        <taxon>unclassified sequences</taxon>
        <taxon>metagenomes</taxon>
        <taxon>ecological metagenomes</taxon>
    </lineage>
</organism>
<dbReference type="AlphaFoldDB" id="A0A0F9W607"/>
<name>A0A0F9W607_9ZZZZ</name>
<protein>
    <submittedName>
        <fullName evidence="1">Uncharacterized protein</fullName>
    </submittedName>
</protein>
<gene>
    <name evidence="1" type="ORF">LCGC14_0323350</name>
</gene>